<sequence length="96" mass="10291">MSHKVSQPISEIEILFAYIDASNNIVVAAHLLQGLQPCPTMKMKLKGGESVWEVTGFGTVPAEAAIADPPKLALVFKNPGDSNEPLKAGQHLVEVR</sequence>
<evidence type="ECO:0000313" key="2">
    <source>
        <dbReference type="Proteomes" id="UP000318384"/>
    </source>
</evidence>
<dbReference type="RefSeq" id="WP_145175146.1">
    <property type="nucleotide sequence ID" value="NZ_CP037422.1"/>
</dbReference>
<dbReference type="Proteomes" id="UP000318384">
    <property type="component" value="Chromosome"/>
</dbReference>
<reference evidence="1 2" key="1">
    <citation type="submission" date="2019-03" db="EMBL/GenBank/DDBJ databases">
        <title>Deep-cultivation of Planctomycetes and their phenomic and genomic characterization uncovers novel biology.</title>
        <authorList>
            <person name="Wiegand S."/>
            <person name="Jogler M."/>
            <person name="Boedeker C."/>
            <person name="Pinto D."/>
            <person name="Vollmers J."/>
            <person name="Rivas-Marin E."/>
            <person name="Kohn T."/>
            <person name="Peeters S.H."/>
            <person name="Heuer A."/>
            <person name="Rast P."/>
            <person name="Oberbeckmann S."/>
            <person name="Bunk B."/>
            <person name="Jeske O."/>
            <person name="Meyerdierks A."/>
            <person name="Storesund J.E."/>
            <person name="Kallscheuer N."/>
            <person name="Luecker S."/>
            <person name="Lage O.M."/>
            <person name="Pohl T."/>
            <person name="Merkel B.J."/>
            <person name="Hornburger P."/>
            <person name="Mueller R.-W."/>
            <person name="Bruemmer F."/>
            <person name="Labrenz M."/>
            <person name="Spormann A.M."/>
            <person name="Op den Camp H."/>
            <person name="Overmann J."/>
            <person name="Amann R."/>
            <person name="Jetten M.S.M."/>
            <person name="Mascher T."/>
            <person name="Medema M.H."/>
            <person name="Devos D.P."/>
            <person name="Kaster A.-K."/>
            <person name="Ovreas L."/>
            <person name="Rohde M."/>
            <person name="Galperin M.Y."/>
            <person name="Jogler C."/>
        </authorList>
    </citation>
    <scope>NUCLEOTIDE SEQUENCE [LARGE SCALE GENOMIC DNA]</scope>
    <source>
        <strain evidence="1 2">V202</strain>
    </source>
</reference>
<gene>
    <name evidence="1" type="ORF">V202x_26180</name>
</gene>
<keyword evidence="2" id="KW-1185">Reference proteome</keyword>
<dbReference type="EMBL" id="CP037422">
    <property type="protein sequence ID" value="QDU09245.1"/>
    <property type="molecule type" value="Genomic_DNA"/>
</dbReference>
<accession>A0A517WVF9</accession>
<organism evidence="1 2">
    <name type="scientific">Gimesia aquarii</name>
    <dbReference type="NCBI Taxonomy" id="2527964"/>
    <lineage>
        <taxon>Bacteria</taxon>
        <taxon>Pseudomonadati</taxon>
        <taxon>Planctomycetota</taxon>
        <taxon>Planctomycetia</taxon>
        <taxon>Planctomycetales</taxon>
        <taxon>Planctomycetaceae</taxon>
        <taxon>Gimesia</taxon>
    </lineage>
</organism>
<protein>
    <submittedName>
        <fullName evidence="1">Uncharacterized protein</fullName>
    </submittedName>
</protein>
<proteinExistence type="predicted"/>
<evidence type="ECO:0000313" key="1">
    <source>
        <dbReference type="EMBL" id="QDU09245.1"/>
    </source>
</evidence>
<dbReference type="AlphaFoldDB" id="A0A517WVF9"/>
<name>A0A517WVF9_9PLAN</name>